<comment type="caution">
    <text evidence="5">The sequence shown here is derived from an EMBL/GenBank/DDBJ whole genome shotgun (WGS) entry which is preliminary data.</text>
</comment>
<dbReference type="CDD" id="cd17546">
    <property type="entry name" value="REC_hyHK_CKI1_RcsC-like"/>
    <property type="match status" value="1"/>
</dbReference>
<keyword evidence="6" id="KW-1185">Reference proteome</keyword>
<organism evidence="5 6">
    <name type="scientific">Anoxynatronum sibiricum</name>
    <dbReference type="NCBI Taxonomy" id="210623"/>
    <lineage>
        <taxon>Bacteria</taxon>
        <taxon>Bacillati</taxon>
        <taxon>Bacillota</taxon>
        <taxon>Clostridia</taxon>
        <taxon>Eubacteriales</taxon>
        <taxon>Clostridiaceae</taxon>
        <taxon>Anoxynatronum</taxon>
    </lineage>
</organism>
<dbReference type="PANTHER" id="PTHR43228:SF1">
    <property type="entry name" value="TWO-COMPONENT RESPONSE REGULATOR ARR22"/>
    <property type="match status" value="1"/>
</dbReference>
<dbReference type="EMBL" id="JBCITM010000001">
    <property type="protein sequence ID" value="MEN1758948.1"/>
    <property type="molecule type" value="Genomic_DNA"/>
</dbReference>
<reference evidence="5 6" key="1">
    <citation type="submission" date="2024-04" db="EMBL/GenBank/DDBJ databases">
        <title>Genome sequencing and metabolic network reconstruction of aminoacids and betaine degradation by Anoxynatronum sibiricum.</title>
        <authorList>
            <person name="Detkova E.N."/>
            <person name="Boltjanskaja Y.V."/>
            <person name="Mardanov A.V."/>
            <person name="Kevbrin V."/>
        </authorList>
    </citation>
    <scope>NUCLEOTIDE SEQUENCE [LARGE SCALE GENOMIC DNA]</scope>
    <source>
        <strain evidence="5 6">Z-7981</strain>
    </source>
</reference>
<dbReference type="RefSeq" id="WP_343184593.1">
    <property type="nucleotide sequence ID" value="NZ_JBCITM010000001.1"/>
</dbReference>
<dbReference type="PROSITE" id="PS50110">
    <property type="entry name" value="RESPONSE_REGULATORY"/>
    <property type="match status" value="1"/>
</dbReference>
<dbReference type="InterPro" id="IPR052048">
    <property type="entry name" value="ST_Response_Regulator"/>
</dbReference>
<evidence type="ECO:0000256" key="1">
    <source>
        <dbReference type="ARBA" id="ARBA00018672"/>
    </source>
</evidence>
<proteinExistence type="predicted"/>
<comment type="function">
    <text evidence="2">May play the central regulatory role in sporulation. It may be an element of the effector pathway responsible for the activation of sporulation genes in response to nutritional stress. Spo0A may act in concert with spo0H (a sigma factor) to control the expression of some genes that are critical to the sporulation process.</text>
</comment>
<dbReference type="InterPro" id="IPR011006">
    <property type="entry name" value="CheY-like_superfamily"/>
</dbReference>
<gene>
    <name evidence="5" type="ORF">AAIG11_00550</name>
</gene>
<evidence type="ECO:0000313" key="5">
    <source>
        <dbReference type="EMBL" id="MEN1758948.1"/>
    </source>
</evidence>
<name>A0ABU9VPN0_9CLOT</name>
<protein>
    <recommendedName>
        <fullName evidence="1">Stage 0 sporulation protein A homolog</fullName>
    </recommendedName>
</protein>
<accession>A0ABU9VPN0</accession>
<dbReference type="Pfam" id="PF00072">
    <property type="entry name" value="Response_reg"/>
    <property type="match status" value="1"/>
</dbReference>
<dbReference type="Gene3D" id="3.40.50.2300">
    <property type="match status" value="1"/>
</dbReference>
<dbReference type="SMART" id="SM00448">
    <property type="entry name" value="REC"/>
    <property type="match status" value="1"/>
</dbReference>
<evidence type="ECO:0000259" key="4">
    <source>
        <dbReference type="PROSITE" id="PS50110"/>
    </source>
</evidence>
<feature type="modified residue" description="4-aspartylphosphate" evidence="3">
    <location>
        <position position="55"/>
    </location>
</feature>
<dbReference type="SUPFAM" id="SSF52172">
    <property type="entry name" value="CheY-like"/>
    <property type="match status" value="1"/>
</dbReference>
<sequence>MKILIAEDDLGSRKFMQQFLKAYGECDMTVDGIETVDAFLLAWDEGEPYDLLCLDIMMPKLDGLKTLKIIRELENDKHVPAEERVKIVMTTALNEQQTVYDAFELGCEAFAAKPINQEKLREVLHKLGFDPIE</sequence>
<dbReference type="PANTHER" id="PTHR43228">
    <property type="entry name" value="TWO-COMPONENT RESPONSE REGULATOR"/>
    <property type="match status" value="1"/>
</dbReference>
<keyword evidence="3" id="KW-0597">Phosphoprotein</keyword>
<evidence type="ECO:0000256" key="2">
    <source>
        <dbReference type="ARBA" id="ARBA00024867"/>
    </source>
</evidence>
<dbReference type="Proteomes" id="UP001407405">
    <property type="component" value="Unassembled WGS sequence"/>
</dbReference>
<dbReference type="InterPro" id="IPR001789">
    <property type="entry name" value="Sig_transdc_resp-reg_receiver"/>
</dbReference>
<evidence type="ECO:0000313" key="6">
    <source>
        <dbReference type="Proteomes" id="UP001407405"/>
    </source>
</evidence>
<evidence type="ECO:0000256" key="3">
    <source>
        <dbReference type="PROSITE-ProRule" id="PRU00169"/>
    </source>
</evidence>
<feature type="domain" description="Response regulatory" evidence="4">
    <location>
        <begin position="2"/>
        <end position="128"/>
    </location>
</feature>